<comment type="caution">
    <text evidence="2">The sequence shown here is derived from an EMBL/GenBank/DDBJ whole genome shotgun (WGS) entry which is preliminary data.</text>
</comment>
<keyword evidence="3" id="KW-1185">Reference proteome</keyword>
<evidence type="ECO:0000313" key="3">
    <source>
        <dbReference type="Proteomes" id="UP000186922"/>
    </source>
</evidence>
<reference evidence="2 3" key="1">
    <citation type="journal article" date="2016" name="Nat. Commun.">
        <title>Extremotolerant tardigrade genome and improved radiotolerance of human cultured cells by tardigrade-unique protein.</title>
        <authorList>
            <person name="Hashimoto T."/>
            <person name="Horikawa D.D."/>
            <person name="Saito Y."/>
            <person name="Kuwahara H."/>
            <person name="Kozuka-Hata H."/>
            <person name="Shin-I T."/>
            <person name="Minakuchi Y."/>
            <person name="Ohishi K."/>
            <person name="Motoyama A."/>
            <person name="Aizu T."/>
            <person name="Enomoto A."/>
            <person name="Kondo K."/>
            <person name="Tanaka S."/>
            <person name="Hara Y."/>
            <person name="Koshikawa S."/>
            <person name="Sagara H."/>
            <person name="Miura T."/>
            <person name="Yokobori S."/>
            <person name="Miyagawa K."/>
            <person name="Suzuki Y."/>
            <person name="Kubo T."/>
            <person name="Oyama M."/>
            <person name="Kohara Y."/>
            <person name="Fujiyama A."/>
            <person name="Arakawa K."/>
            <person name="Katayama T."/>
            <person name="Toyoda A."/>
            <person name="Kunieda T."/>
        </authorList>
    </citation>
    <scope>NUCLEOTIDE SEQUENCE [LARGE SCALE GENOMIC DNA]</scope>
    <source>
        <strain evidence="2 3">YOKOZUNA-1</strain>
    </source>
</reference>
<accession>A0A1D1VQ72</accession>
<evidence type="ECO:0000259" key="1">
    <source>
        <dbReference type="PROSITE" id="PS50878"/>
    </source>
</evidence>
<name>A0A1D1VQ72_RAMVA</name>
<proteinExistence type="predicted"/>
<protein>
    <recommendedName>
        <fullName evidence="1">Reverse transcriptase domain-containing protein</fullName>
    </recommendedName>
</protein>
<sequence>MCVEIKLQQHCTRGSRRRPTPSDQPKVRTNWTALAQEIVGPLTSSFAAGQYDSLSALLDVAPGMVAQLRRTYSYQPRVSTCDPHPASLRNRLSKSKEAYRNTSDIKARKALAARMRRIVRSLQVNEHLTSLRSLLTSKRHNLGSFWNMFKDPNTENSLPFTVEEITQHLSQMMGQPTEALLVNESVLRLFRTTDNKSCHDRLTLDELMGAIMNIQSKSSSGPDKLPTELYKLLLYHRDYQLLMLACLNEMLCSGTVPAEWLFSKLVTIPKKGKSVSLENLRPISIIALSRRIFMKLVCRRLVLYLPHAAQQFGFTAGKSCSEALLTYSAAIETSLPRGGYCVAVFLDLKAAFGTVNHGPLLSLLELSMTPFPLCKIMKYVYHNSACSVFANGEYGEPSRPTKGVKQGDPASGELCIFYISKLHEYVSQGRQAEITLGGRPVFLVYADDIVILSVSIVHAQLTISRVCEYKKALGLTLNVPKCAVMHISRTKARLQSLPPLFIGNTEVEIVTQFKYLGATVNSSNKYTQTKLPNVPIATAASAMMLRCITQRATCGPVDLGLELFGTFAKSVASTGYIIFNEWLSPGSHLLKRENMNQVFTRFLEGEPRLTTGCIT</sequence>
<dbReference type="PROSITE" id="PS50878">
    <property type="entry name" value="RT_POL"/>
    <property type="match status" value="1"/>
</dbReference>
<dbReference type="Pfam" id="PF00078">
    <property type="entry name" value="RVT_1"/>
    <property type="match status" value="1"/>
</dbReference>
<dbReference type="EMBL" id="BDGG01000009">
    <property type="protein sequence ID" value="GAV03111.1"/>
    <property type="molecule type" value="Genomic_DNA"/>
</dbReference>
<dbReference type="Proteomes" id="UP000186922">
    <property type="component" value="Unassembled WGS sequence"/>
</dbReference>
<gene>
    <name evidence="2" type="primary">RvY_13588-1</name>
    <name evidence="2" type="synonym">RvY_13588.1</name>
    <name evidence="2" type="ORF">RvY_13588</name>
</gene>
<dbReference type="SUPFAM" id="SSF56672">
    <property type="entry name" value="DNA/RNA polymerases"/>
    <property type="match status" value="1"/>
</dbReference>
<dbReference type="InterPro" id="IPR043502">
    <property type="entry name" value="DNA/RNA_pol_sf"/>
</dbReference>
<organism evidence="2 3">
    <name type="scientific">Ramazzottius varieornatus</name>
    <name type="common">Water bear</name>
    <name type="synonym">Tardigrade</name>
    <dbReference type="NCBI Taxonomy" id="947166"/>
    <lineage>
        <taxon>Eukaryota</taxon>
        <taxon>Metazoa</taxon>
        <taxon>Ecdysozoa</taxon>
        <taxon>Tardigrada</taxon>
        <taxon>Eutardigrada</taxon>
        <taxon>Parachela</taxon>
        <taxon>Hypsibioidea</taxon>
        <taxon>Ramazzottiidae</taxon>
        <taxon>Ramazzottius</taxon>
    </lineage>
</organism>
<dbReference type="InterPro" id="IPR000477">
    <property type="entry name" value="RT_dom"/>
</dbReference>
<dbReference type="AlphaFoldDB" id="A0A1D1VQ72"/>
<evidence type="ECO:0000313" key="2">
    <source>
        <dbReference type="EMBL" id="GAV03111.1"/>
    </source>
</evidence>
<dbReference type="OrthoDB" id="10014409at2759"/>
<feature type="domain" description="Reverse transcriptase" evidence="1">
    <location>
        <begin position="249"/>
        <end position="520"/>
    </location>
</feature>
<dbReference type="CDD" id="cd01650">
    <property type="entry name" value="RT_nLTR_like"/>
    <property type="match status" value="1"/>
</dbReference>
<dbReference type="STRING" id="947166.A0A1D1VQ72"/>
<dbReference type="PANTHER" id="PTHR19446">
    <property type="entry name" value="REVERSE TRANSCRIPTASES"/>
    <property type="match status" value="1"/>
</dbReference>